<dbReference type="STRING" id="576118.SAMN05216216_11330"/>
<reference evidence="2" key="1">
    <citation type="submission" date="2016-10" db="EMBL/GenBank/DDBJ databases">
        <authorList>
            <person name="Varghese N."/>
            <person name="Submissions S."/>
        </authorList>
    </citation>
    <scope>NUCLEOTIDE SEQUENCE [LARGE SCALE GENOMIC DNA]</scope>
    <source>
        <strain evidence="2">CGMCC 1.8895</strain>
    </source>
</reference>
<gene>
    <name evidence="1" type="ORF">SAMN05216216_11330</name>
</gene>
<accession>A0A1G9FNL2</accession>
<evidence type="ECO:0000313" key="1">
    <source>
        <dbReference type="EMBL" id="SDK89986.1"/>
    </source>
</evidence>
<keyword evidence="2" id="KW-1185">Reference proteome</keyword>
<sequence length="132" mass="14794">MAHYREVMCLKRILHRSSSSNSSNFALINPSYFLLHDFKAIKYNTAVINANPAVTGQNQAETIPSGLARPISEKSIKVNIIPLNRTTVTGTAYFHGTISTYISPFESRNEHLKIFHLKCTGEVYTSLFEATE</sequence>
<evidence type="ECO:0000313" key="2">
    <source>
        <dbReference type="Proteomes" id="UP000199008"/>
    </source>
</evidence>
<protein>
    <submittedName>
        <fullName evidence="1">Uncharacterized protein</fullName>
    </submittedName>
</protein>
<organism evidence="1 2">
    <name type="scientific">Lacicoccus qingdaonensis</name>
    <dbReference type="NCBI Taxonomy" id="576118"/>
    <lineage>
        <taxon>Bacteria</taxon>
        <taxon>Bacillati</taxon>
        <taxon>Bacillota</taxon>
        <taxon>Bacilli</taxon>
        <taxon>Bacillales</taxon>
        <taxon>Salinicoccaceae</taxon>
        <taxon>Lacicoccus</taxon>
    </lineage>
</organism>
<dbReference type="Proteomes" id="UP000199008">
    <property type="component" value="Unassembled WGS sequence"/>
</dbReference>
<dbReference type="EMBL" id="FNFY01000013">
    <property type="protein sequence ID" value="SDK89986.1"/>
    <property type="molecule type" value="Genomic_DNA"/>
</dbReference>
<proteinExistence type="predicted"/>
<name>A0A1G9FNL2_9BACL</name>
<dbReference type="AlphaFoldDB" id="A0A1G9FNL2"/>